<evidence type="ECO:0000313" key="8">
    <source>
        <dbReference type="Proteomes" id="UP000183832"/>
    </source>
</evidence>
<protein>
    <recommendedName>
        <fullName evidence="1">RING finger protein 141</fullName>
    </recommendedName>
</protein>
<dbReference type="Proteomes" id="UP000183832">
    <property type="component" value="Unassembled WGS sequence"/>
</dbReference>
<keyword evidence="3 5" id="KW-0863">Zinc-finger</keyword>
<evidence type="ECO:0000259" key="6">
    <source>
        <dbReference type="PROSITE" id="PS50089"/>
    </source>
</evidence>
<sequence>MGQATSACKDLLPDTVDTVQFQIKKHSKILSELNNLTYEQFQECLAELNDLSRKCIDKDGNQLVFAVNKDSYVQWIWKATIKISCVSINPDSRKISQIKIMNLKQFLHVFNTMVVNIEAITASEERQKSASSSPIYPTTLLNQLDNDPKFNFDSATDDDCIICMERKPEVILSCLHTFCTLCIEQWNETGKKSCPICSQELKDTKDSWVPLEIPEPDEINEEIVKQLQKLTH</sequence>
<dbReference type="PROSITE" id="PS50089">
    <property type="entry name" value="ZF_RING_2"/>
    <property type="match status" value="1"/>
</dbReference>
<evidence type="ECO:0000313" key="7">
    <source>
        <dbReference type="EMBL" id="CRK90551.1"/>
    </source>
</evidence>
<evidence type="ECO:0000256" key="2">
    <source>
        <dbReference type="ARBA" id="ARBA00022723"/>
    </source>
</evidence>
<dbReference type="SUPFAM" id="SSF57850">
    <property type="entry name" value="RING/U-box"/>
    <property type="match status" value="1"/>
</dbReference>
<dbReference type="Gene3D" id="3.30.40.10">
    <property type="entry name" value="Zinc/RING finger domain, C3HC4 (zinc finger)"/>
    <property type="match status" value="1"/>
</dbReference>
<dbReference type="AlphaFoldDB" id="A0A1J1HR80"/>
<gene>
    <name evidence="7" type="ORF">CLUMA_CG004255</name>
</gene>
<feature type="domain" description="RING-type" evidence="6">
    <location>
        <begin position="160"/>
        <end position="198"/>
    </location>
</feature>
<dbReference type="GO" id="GO:0004842">
    <property type="term" value="F:ubiquitin-protein transferase activity"/>
    <property type="evidence" value="ECO:0007669"/>
    <property type="project" value="TreeGrafter"/>
</dbReference>
<keyword evidence="4" id="KW-0862">Zinc</keyword>
<dbReference type="PROSITE" id="PS00518">
    <property type="entry name" value="ZF_RING_1"/>
    <property type="match status" value="1"/>
</dbReference>
<dbReference type="PANTHER" id="PTHR12109">
    <property type="entry name" value="RING FINGER PROTEIN 141-RELATED"/>
    <property type="match status" value="1"/>
</dbReference>
<dbReference type="GO" id="GO:0051865">
    <property type="term" value="P:protein autoubiquitination"/>
    <property type="evidence" value="ECO:0007669"/>
    <property type="project" value="TreeGrafter"/>
</dbReference>
<dbReference type="InterPro" id="IPR013083">
    <property type="entry name" value="Znf_RING/FYVE/PHD"/>
</dbReference>
<reference evidence="7 8" key="1">
    <citation type="submission" date="2015-04" db="EMBL/GenBank/DDBJ databases">
        <authorList>
            <person name="Syromyatnikov M.Y."/>
            <person name="Popov V.N."/>
        </authorList>
    </citation>
    <scope>NUCLEOTIDE SEQUENCE [LARGE SCALE GENOMIC DNA]</scope>
</reference>
<evidence type="ECO:0000256" key="1">
    <source>
        <dbReference type="ARBA" id="ARBA00022017"/>
    </source>
</evidence>
<evidence type="ECO:0000256" key="3">
    <source>
        <dbReference type="ARBA" id="ARBA00022771"/>
    </source>
</evidence>
<dbReference type="GO" id="GO:0008270">
    <property type="term" value="F:zinc ion binding"/>
    <property type="evidence" value="ECO:0007669"/>
    <property type="project" value="UniProtKB-KW"/>
</dbReference>
<accession>A0A1J1HR80</accession>
<evidence type="ECO:0000256" key="4">
    <source>
        <dbReference type="ARBA" id="ARBA00022833"/>
    </source>
</evidence>
<keyword evidence="2" id="KW-0479">Metal-binding</keyword>
<dbReference type="CDD" id="cd16545">
    <property type="entry name" value="RING-HC_RNF141"/>
    <property type="match status" value="1"/>
</dbReference>
<proteinExistence type="predicted"/>
<dbReference type="SMART" id="SM00184">
    <property type="entry name" value="RING"/>
    <property type="match status" value="1"/>
</dbReference>
<dbReference type="STRING" id="568069.A0A1J1HR80"/>
<dbReference type="InterPro" id="IPR047126">
    <property type="entry name" value="RNF141-like"/>
</dbReference>
<dbReference type="PANTHER" id="PTHR12109:SF3">
    <property type="entry name" value="RING FINGER PROTEIN 141"/>
    <property type="match status" value="1"/>
</dbReference>
<dbReference type="InterPro" id="IPR017907">
    <property type="entry name" value="Znf_RING_CS"/>
</dbReference>
<dbReference type="EMBL" id="CVRI01000020">
    <property type="protein sequence ID" value="CRK90551.1"/>
    <property type="molecule type" value="Genomic_DNA"/>
</dbReference>
<dbReference type="Pfam" id="PF13920">
    <property type="entry name" value="zf-C3HC4_3"/>
    <property type="match status" value="1"/>
</dbReference>
<dbReference type="OrthoDB" id="1630758at2759"/>
<evidence type="ECO:0000256" key="5">
    <source>
        <dbReference type="PROSITE-ProRule" id="PRU00175"/>
    </source>
</evidence>
<dbReference type="InterPro" id="IPR001841">
    <property type="entry name" value="Znf_RING"/>
</dbReference>
<organism evidence="7 8">
    <name type="scientific">Clunio marinus</name>
    <dbReference type="NCBI Taxonomy" id="568069"/>
    <lineage>
        <taxon>Eukaryota</taxon>
        <taxon>Metazoa</taxon>
        <taxon>Ecdysozoa</taxon>
        <taxon>Arthropoda</taxon>
        <taxon>Hexapoda</taxon>
        <taxon>Insecta</taxon>
        <taxon>Pterygota</taxon>
        <taxon>Neoptera</taxon>
        <taxon>Endopterygota</taxon>
        <taxon>Diptera</taxon>
        <taxon>Nematocera</taxon>
        <taxon>Chironomoidea</taxon>
        <taxon>Chironomidae</taxon>
        <taxon>Clunio</taxon>
    </lineage>
</organism>
<keyword evidence="8" id="KW-1185">Reference proteome</keyword>
<dbReference type="InterPro" id="IPR043400">
    <property type="entry name" value="RING-HC_RNF141"/>
</dbReference>
<name>A0A1J1HR80_9DIPT</name>